<sequence>MLSLSNPAQGKMVKLVCAVVGEVGSAFGLEIDDGEQVWKAKEVIALKLKYTGLAKDLQLFLAKTDAGWLTQLEALDGVNDTRGYKQLRFAGAKLRVVGLASGHLGEVSDEEEAAGKGPVHVLVVVPKDTKRKRSAALNVETEIETDRFRRVLGGMSCEGPLTHGRRLLAIV</sequence>
<dbReference type="GO" id="GO:0043657">
    <property type="term" value="C:host cell"/>
    <property type="evidence" value="ECO:0007669"/>
    <property type="project" value="UniProtKB-SubCell"/>
</dbReference>
<accession>A0A9W6TGB0</accession>
<name>A0A9W6TGB0_9STRA</name>
<evidence type="ECO:0000256" key="2">
    <source>
        <dbReference type="ARBA" id="ARBA00004613"/>
    </source>
</evidence>
<dbReference type="InterPro" id="IPR045379">
    <property type="entry name" value="Crinkler_N"/>
</dbReference>
<keyword evidence="6" id="KW-1185">Reference proteome</keyword>
<dbReference type="OrthoDB" id="92405at2759"/>
<dbReference type="AlphaFoldDB" id="A0A9W6TGB0"/>
<evidence type="ECO:0000259" key="4">
    <source>
        <dbReference type="Pfam" id="PF20147"/>
    </source>
</evidence>
<keyword evidence="3" id="KW-0964">Secreted</keyword>
<gene>
    <name evidence="5" type="ORF">Plil01_000349000</name>
</gene>
<organism evidence="5 6">
    <name type="scientific">Phytophthora lilii</name>
    <dbReference type="NCBI Taxonomy" id="2077276"/>
    <lineage>
        <taxon>Eukaryota</taxon>
        <taxon>Sar</taxon>
        <taxon>Stramenopiles</taxon>
        <taxon>Oomycota</taxon>
        <taxon>Peronosporomycetes</taxon>
        <taxon>Peronosporales</taxon>
        <taxon>Peronosporaceae</taxon>
        <taxon>Phytophthora</taxon>
    </lineage>
</organism>
<dbReference type="Pfam" id="PF20147">
    <property type="entry name" value="Crinkler"/>
    <property type="match status" value="1"/>
</dbReference>
<evidence type="ECO:0000313" key="6">
    <source>
        <dbReference type="Proteomes" id="UP001165083"/>
    </source>
</evidence>
<dbReference type="EMBL" id="BSXW01000135">
    <property type="protein sequence ID" value="GMF12952.1"/>
    <property type="molecule type" value="Genomic_DNA"/>
</dbReference>
<dbReference type="Proteomes" id="UP001165083">
    <property type="component" value="Unassembled WGS sequence"/>
</dbReference>
<evidence type="ECO:0000256" key="1">
    <source>
        <dbReference type="ARBA" id="ARBA00004340"/>
    </source>
</evidence>
<feature type="domain" description="Crinkler effector protein N-terminal" evidence="4">
    <location>
        <begin position="13"/>
        <end position="124"/>
    </location>
</feature>
<evidence type="ECO:0000256" key="3">
    <source>
        <dbReference type="ARBA" id="ARBA00022525"/>
    </source>
</evidence>
<protein>
    <submittedName>
        <fullName evidence="5">Unnamed protein product</fullName>
    </submittedName>
</protein>
<comment type="caution">
    <text evidence="5">The sequence shown here is derived from an EMBL/GenBank/DDBJ whole genome shotgun (WGS) entry which is preliminary data.</text>
</comment>
<proteinExistence type="predicted"/>
<reference evidence="5" key="1">
    <citation type="submission" date="2023-04" db="EMBL/GenBank/DDBJ databases">
        <title>Phytophthora lilii NBRC 32176.</title>
        <authorList>
            <person name="Ichikawa N."/>
            <person name="Sato H."/>
            <person name="Tonouchi N."/>
        </authorList>
    </citation>
    <scope>NUCLEOTIDE SEQUENCE</scope>
    <source>
        <strain evidence="5">NBRC 32176</strain>
    </source>
</reference>
<comment type="subcellular location">
    <subcellularLocation>
        <location evidence="1">Host cell</location>
    </subcellularLocation>
    <subcellularLocation>
        <location evidence="2">Secreted</location>
    </subcellularLocation>
</comment>
<evidence type="ECO:0000313" key="5">
    <source>
        <dbReference type="EMBL" id="GMF12952.1"/>
    </source>
</evidence>
<dbReference type="GO" id="GO:0005576">
    <property type="term" value="C:extracellular region"/>
    <property type="evidence" value="ECO:0007669"/>
    <property type="project" value="UniProtKB-SubCell"/>
</dbReference>